<organism evidence="1">
    <name type="scientific">bioreactor metagenome</name>
    <dbReference type="NCBI Taxonomy" id="1076179"/>
    <lineage>
        <taxon>unclassified sequences</taxon>
        <taxon>metagenomes</taxon>
        <taxon>ecological metagenomes</taxon>
    </lineage>
</organism>
<dbReference type="EMBL" id="VSSQ01045152">
    <property type="protein sequence ID" value="MPM99030.1"/>
    <property type="molecule type" value="Genomic_DNA"/>
</dbReference>
<comment type="caution">
    <text evidence="1">The sequence shown here is derived from an EMBL/GenBank/DDBJ whole genome shotgun (WGS) entry which is preliminary data.</text>
</comment>
<protein>
    <submittedName>
        <fullName evidence="1">Uncharacterized protein</fullName>
    </submittedName>
</protein>
<evidence type="ECO:0000313" key="1">
    <source>
        <dbReference type="EMBL" id="MPM99030.1"/>
    </source>
</evidence>
<dbReference type="AlphaFoldDB" id="A0A645EB25"/>
<accession>A0A645EB25</accession>
<reference evidence="1" key="1">
    <citation type="submission" date="2019-08" db="EMBL/GenBank/DDBJ databases">
        <authorList>
            <person name="Kucharzyk K."/>
            <person name="Murdoch R.W."/>
            <person name="Higgins S."/>
            <person name="Loffler F."/>
        </authorList>
    </citation>
    <scope>NUCLEOTIDE SEQUENCE</scope>
</reference>
<proteinExistence type="predicted"/>
<name>A0A645EB25_9ZZZZ</name>
<sequence>MHVLGARRRVSRIEIRKLRAREIPQYRGRRVHDGYGHTAFHNSFFPVNIKYVTAADAAVTHFS</sequence>
<gene>
    <name evidence="1" type="ORF">SDC9_146220</name>
</gene>